<keyword evidence="3" id="KW-1185">Reference proteome</keyword>
<dbReference type="InterPro" id="IPR012337">
    <property type="entry name" value="RNaseH-like_sf"/>
</dbReference>
<dbReference type="SUPFAM" id="SSF53098">
    <property type="entry name" value="Ribonuclease H-like"/>
    <property type="match status" value="1"/>
</dbReference>
<evidence type="ECO:0000259" key="1">
    <source>
        <dbReference type="Pfam" id="PF05699"/>
    </source>
</evidence>
<feature type="non-terminal residue" evidence="2">
    <location>
        <position position="189"/>
    </location>
</feature>
<dbReference type="PANTHER" id="PTHR46289:SF14">
    <property type="entry name" value="DUF4371 DOMAIN-CONTAINING PROTEIN"/>
    <property type="match status" value="1"/>
</dbReference>
<dbReference type="Pfam" id="PF05699">
    <property type="entry name" value="Dimer_Tnp_hAT"/>
    <property type="match status" value="1"/>
</dbReference>
<comment type="caution">
    <text evidence="2">The sequence shown here is derived from an EMBL/GenBank/DDBJ whole genome shotgun (WGS) entry which is preliminary data.</text>
</comment>
<proteinExistence type="predicted"/>
<protein>
    <recommendedName>
        <fullName evidence="1">HAT C-terminal dimerisation domain-containing protein</fullName>
    </recommendedName>
</protein>
<dbReference type="InterPro" id="IPR052958">
    <property type="entry name" value="IFN-induced_PKR_regulator"/>
</dbReference>
<name>A0ABQ9I1W0_9NEOP</name>
<evidence type="ECO:0000313" key="3">
    <source>
        <dbReference type="Proteomes" id="UP001159363"/>
    </source>
</evidence>
<dbReference type="EMBL" id="JARBHB010000003">
    <property type="protein sequence ID" value="KAJ8889988.1"/>
    <property type="molecule type" value="Genomic_DNA"/>
</dbReference>
<sequence length="189" mass="21546">MMIQKKGGVGEEVILTGREKSFEWKLFFVIIDRLRKEAYCVVASTFPVFSNLSSSSPSEISERAAKLQVLYENDCSIVPQRCSKVTDTPLSMSKFLKQENLQQMFPNVGIALRMYLCTAVSNCSAERSFSALKRVKSYLRSTMKEQKLNSLAILHIEADILNCEGFEYEDLIDEFATMKVRHRCSLIMT</sequence>
<feature type="domain" description="HAT C-terminal dimerisation" evidence="1">
    <location>
        <begin position="89"/>
        <end position="159"/>
    </location>
</feature>
<reference evidence="2 3" key="1">
    <citation type="submission" date="2023-02" db="EMBL/GenBank/DDBJ databases">
        <title>LHISI_Scaffold_Assembly.</title>
        <authorList>
            <person name="Stuart O.P."/>
            <person name="Cleave R."/>
            <person name="Magrath M.J.L."/>
            <person name="Mikheyev A.S."/>
        </authorList>
    </citation>
    <scope>NUCLEOTIDE SEQUENCE [LARGE SCALE GENOMIC DNA]</scope>
    <source>
        <strain evidence="2">Daus_M_001</strain>
        <tissue evidence="2">Leg muscle</tissue>
    </source>
</reference>
<gene>
    <name evidence="2" type="ORF">PR048_009493</name>
</gene>
<dbReference type="PANTHER" id="PTHR46289">
    <property type="entry name" value="52 KDA REPRESSOR OF THE INHIBITOR OF THE PROTEIN KINASE-LIKE PROTEIN-RELATED"/>
    <property type="match status" value="1"/>
</dbReference>
<dbReference type="Proteomes" id="UP001159363">
    <property type="component" value="Chromosome 3"/>
</dbReference>
<dbReference type="InterPro" id="IPR008906">
    <property type="entry name" value="HATC_C_dom"/>
</dbReference>
<evidence type="ECO:0000313" key="2">
    <source>
        <dbReference type="EMBL" id="KAJ8889988.1"/>
    </source>
</evidence>
<accession>A0ABQ9I1W0</accession>
<organism evidence="2 3">
    <name type="scientific">Dryococelus australis</name>
    <dbReference type="NCBI Taxonomy" id="614101"/>
    <lineage>
        <taxon>Eukaryota</taxon>
        <taxon>Metazoa</taxon>
        <taxon>Ecdysozoa</taxon>
        <taxon>Arthropoda</taxon>
        <taxon>Hexapoda</taxon>
        <taxon>Insecta</taxon>
        <taxon>Pterygota</taxon>
        <taxon>Neoptera</taxon>
        <taxon>Polyneoptera</taxon>
        <taxon>Phasmatodea</taxon>
        <taxon>Verophasmatodea</taxon>
        <taxon>Anareolatae</taxon>
        <taxon>Phasmatidae</taxon>
        <taxon>Eurycanthinae</taxon>
        <taxon>Dryococelus</taxon>
    </lineage>
</organism>